<protein>
    <submittedName>
        <fullName evidence="1">Uncharacterized protein</fullName>
    </submittedName>
</protein>
<organism evidence="1 2">
    <name type="scientific">Trichinella nelsoni</name>
    <dbReference type="NCBI Taxonomy" id="6336"/>
    <lineage>
        <taxon>Eukaryota</taxon>
        <taxon>Metazoa</taxon>
        <taxon>Ecdysozoa</taxon>
        <taxon>Nematoda</taxon>
        <taxon>Enoplea</taxon>
        <taxon>Dorylaimia</taxon>
        <taxon>Trichinellida</taxon>
        <taxon>Trichinellidae</taxon>
        <taxon>Trichinella</taxon>
    </lineage>
</organism>
<evidence type="ECO:0000313" key="1">
    <source>
        <dbReference type="EMBL" id="KRX14633.1"/>
    </source>
</evidence>
<accession>A0A0V0RJF8</accession>
<comment type="caution">
    <text evidence="1">The sequence shown here is derived from an EMBL/GenBank/DDBJ whole genome shotgun (WGS) entry which is preliminary data.</text>
</comment>
<sequence>LSEARYSAHFDTKLSFISLIAEKFNKIDVINLLISLYFSKVGWATPQQSNNVPNANNLSKGPTCNGPLPRACWSASSIRLLVRPTLFGDGHVLTSAFPSRAFLMA</sequence>
<dbReference type="EMBL" id="JYDL01000154">
    <property type="protein sequence ID" value="KRX14633.1"/>
    <property type="molecule type" value="Genomic_DNA"/>
</dbReference>
<dbReference type="Proteomes" id="UP000054630">
    <property type="component" value="Unassembled WGS sequence"/>
</dbReference>
<proteinExistence type="predicted"/>
<name>A0A0V0RJF8_9BILA</name>
<reference evidence="1 2" key="1">
    <citation type="submission" date="2015-01" db="EMBL/GenBank/DDBJ databases">
        <title>Evolution of Trichinella species and genotypes.</title>
        <authorList>
            <person name="Korhonen P.K."/>
            <person name="Edoardo P."/>
            <person name="Giuseppe L.R."/>
            <person name="Gasser R.B."/>
        </authorList>
    </citation>
    <scope>NUCLEOTIDE SEQUENCE [LARGE SCALE GENOMIC DNA]</scope>
    <source>
        <strain evidence="1">ISS37</strain>
    </source>
</reference>
<feature type="non-terminal residue" evidence="1">
    <location>
        <position position="105"/>
    </location>
</feature>
<keyword evidence="2" id="KW-1185">Reference proteome</keyword>
<gene>
    <name evidence="1" type="ORF">T07_8245</name>
</gene>
<feature type="non-terminal residue" evidence="1">
    <location>
        <position position="1"/>
    </location>
</feature>
<dbReference type="AlphaFoldDB" id="A0A0V0RJF8"/>
<evidence type="ECO:0000313" key="2">
    <source>
        <dbReference type="Proteomes" id="UP000054630"/>
    </source>
</evidence>
<dbReference type="OrthoDB" id="5933186at2759"/>